<dbReference type="Proteomes" id="UP000803844">
    <property type="component" value="Unassembled WGS sequence"/>
</dbReference>
<dbReference type="AlphaFoldDB" id="A0A9P4XUW2"/>
<keyword evidence="2" id="KW-1185">Reference proteome</keyword>
<dbReference type="RefSeq" id="XP_040772034.1">
    <property type="nucleotide sequence ID" value="XM_040919893.1"/>
</dbReference>
<organism evidence="1 2">
    <name type="scientific">Cryphonectria parasitica (strain ATCC 38755 / EP155)</name>
    <dbReference type="NCBI Taxonomy" id="660469"/>
    <lineage>
        <taxon>Eukaryota</taxon>
        <taxon>Fungi</taxon>
        <taxon>Dikarya</taxon>
        <taxon>Ascomycota</taxon>
        <taxon>Pezizomycotina</taxon>
        <taxon>Sordariomycetes</taxon>
        <taxon>Sordariomycetidae</taxon>
        <taxon>Diaporthales</taxon>
        <taxon>Cryphonectriaceae</taxon>
        <taxon>Cryphonectria-Endothia species complex</taxon>
        <taxon>Cryphonectria</taxon>
    </lineage>
</organism>
<evidence type="ECO:0000313" key="2">
    <source>
        <dbReference type="Proteomes" id="UP000803844"/>
    </source>
</evidence>
<comment type="caution">
    <text evidence="1">The sequence shown here is derived from an EMBL/GenBank/DDBJ whole genome shotgun (WGS) entry which is preliminary data.</text>
</comment>
<dbReference type="GeneID" id="63837022"/>
<feature type="non-terminal residue" evidence="1">
    <location>
        <position position="78"/>
    </location>
</feature>
<proteinExistence type="predicted"/>
<gene>
    <name evidence="1" type="ORF">M406DRAFT_324621</name>
</gene>
<evidence type="ECO:0000313" key="1">
    <source>
        <dbReference type="EMBL" id="KAF3761055.1"/>
    </source>
</evidence>
<accession>A0A9P4XUW2</accession>
<sequence length="78" mass="8293">MCTGSYFTEWTGCQNCLYFHGQRTQNEEAFYEAVASAASQSLCAFLSSTAAATPTTDFAGYFSAVEATLTHPTTGATV</sequence>
<protein>
    <submittedName>
        <fullName evidence="1">Uncharacterized protein</fullName>
    </submittedName>
</protein>
<name>A0A9P4XUW2_CRYP1</name>
<dbReference type="OrthoDB" id="4331875at2759"/>
<reference evidence="1" key="1">
    <citation type="journal article" date="2020" name="Phytopathology">
        <title>Genome sequence of the chestnut blight fungus Cryphonectria parasitica EP155: A fundamental resource for an archetypical invasive plant pathogen.</title>
        <authorList>
            <person name="Crouch J.A."/>
            <person name="Dawe A."/>
            <person name="Aerts A."/>
            <person name="Barry K."/>
            <person name="Churchill A.C.L."/>
            <person name="Grimwood J."/>
            <person name="Hillman B."/>
            <person name="Milgroom M.G."/>
            <person name="Pangilinan J."/>
            <person name="Smith M."/>
            <person name="Salamov A."/>
            <person name="Schmutz J."/>
            <person name="Yadav J."/>
            <person name="Grigoriev I.V."/>
            <person name="Nuss D."/>
        </authorList>
    </citation>
    <scope>NUCLEOTIDE SEQUENCE</scope>
    <source>
        <strain evidence="1">EP155</strain>
    </source>
</reference>
<dbReference type="EMBL" id="MU032352">
    <property type="protein sequence ID" value="KAF3761055.1"/>
    <property type="molecule type" value="Genomic_DNA"/>
</dbReference>